<protein>
    <recommendedName>
        <fullName evidence="3">Transposase</fullName>
    </recommendedName>
</protein>
<keyword evidence="2" id="KW-1185">Reference proteome</keyword>
<dbReference type="EMBL" id="CARXXK010000004">
    <property type="protein sequence ID" value="CAI6366821.1"/>
    <property type="molecule type" value="Genomic_DNA"/>
</dbReference>
<accession>A0AAV0XH16</accession>
<reference evidence="1 2" key="1">
    <citation type="submission" date="2023-01" db="EMBL/GenBank/DDBJ databases">
        <authorList>
            <person name="Whitehead M."/>
        </authorList>
    </citation>
    <scope>NUCLEOTIDE SEQUENCE [LARGE SCALE GENOMIC DNA]</scope>
</reference>
<gene>
    <name evidence="1" type="ORF">MEUPH1_LOCUS21362</name>
</gene>
<evidence type="ECO:0000313" key="1">
    <source>
        <dbReference type="EMBL" id="CAI6366821.1"/>
    </source>
</evidence>
<evidence type="ECO:0008006" key="3">
    <source>
        <dbReference type="Google" id="ProtNLM"/>
    </source>
</evidence>
<organism evidence="1 2">
    <name type="scientific">Macrosiphum euphorbiae</name>
    <name type="common">potato aphid</name>
    <dbReference type="NCBI Taxonomy" id="13131"/>
    <lineage>
        <taxon>Eukaryota</taxon>
        <taxon>Metazoa</taxon>
        <taxon>Ecdysozoa</taxon>
        <taxon>Arthropoda</taxon>
        <taxon>Hexapoda</taxon>
        <taxon>Insecta</taxon>
        <taxon>Pterygota</taxon>
        <taxon>Neoptera</taxon>
        <taxon>Paraneoptera</taxon>
        <taxon>Hemiptera</taxon>
        <taxon>Sternorrhyncha</taxon>
        <taxon>Aphidomorpha</taxon>
        <taxon>Aphidoidea</taxon>
        <taxon>Aphididae</taxon>
        <taxon>Macrosiphini</taxon>
        <taxon>Macrosiphum</taxon>
    </lineage>
</organism>
<dbReference type="AlphaFoldDB" id="A0AAV0XH16"/>
<evidence type="ECO:0000313" key="2">
    <source>
        <dbReference type="Proteomes" id="UP001160148"/>
    </source>
</evidence>
<comment type="caution">
    <text evidence="1">The sequence shown here is derived from an EMBL/GenBank/DDBJ whole genome shotgun (WGS) entry which is preliminary data.</text>
</comment>
<sequence>MIRRILVDRRNNILELYNRFEPEKKNFTNKVRAILNELPFEVKCVDSEIVIEICKRLGIKWNATKWKIEALKNHNKVTLTLHNIFKLDSKKVKTPNDKVMLYENIGQVSVGDDFFVKF</sequence>
<dbReference type="Proteomes" id="UP001160148">
    <property type="component" value="Unassembled WGS sequence"/>
</dbReference>
<proteinExistence type="predicted"/>
<name>A0AAV0XH16_9HEMI</name>